<dbReference type="InterPro" id="IPR042197">
    <property type="entry name" value="Apaf_helical"/>
</dbReference>
<dbReference type="InterPro" id="IPR035897">
    <property type="entry name" value="Toll_tir_struct_dom_sf"/>
</dbReference>
<dbReference type="InterPro" id="IPR027417">
    <property type="entry name" value="P-loop_NTPase"/>
</dbReference>
<dbReference type="AlphaFoldDB" id="A0AA86SCX0"/>
<dbReference type="EMBL" id="OY731401">
    <property type="protein sequence ID" value="CAJ1952289.1"/>
    <property type="molecule type" value="Genomic_DNA"/>
</dbReference>
<keyword evidence="3" id="KW-0611">Plant defense</keyword>
<dbReference type="InterPro" id="IPR002182">
    <property type="entry name" value="NB-ARC"/>
</dbReference>
<sequence>MTTPSSRAFTYDVFLSFRGEDTRYGFTGNLYKALSNKGIHTFIDDEKLRSGEAITTELVKAIEESRIAIIVLSNNYASSSFCLDELVVILDCKSKGLLVIPVFYKVDPSHVRHQKGSYGEALAKHQKRFKAEKEKLEKWKMTLYQVAGFSGYHFQDGIGYEYKFIGRIVEKVSMEINPARLHVADYPVGLGSQVLEVRKLLNAESCDGFKMIAMYGMGGIGKTTLALAVYNLIAACFDGSCFLQNVREKSNKHGLEHLQRILLSKILGEKDINLASEHEGISMIQQRLQRKKVLLILDDVDKCSQLQALVGSPDWFGPGSRVILTTRDTQPLASYEVKITYKVKKLNKNDAFQLLTWKAFKTEQFDPSYVEVLNQVVTYASGLPLALEVIGSNLFAKSVEQWKSAINQYQRIPNNQILEKLKISFKALEEEEKSVFLDIACCFRGYKLAEVEILLRALYDDCMKHYIGVLIEKSLINVSRRGTVEMHDLIQDMGRQIDQKESPKEPGKRRRLWLPKDVIHVLKDNNGTSQIEIIWLDFFISEKKETVECNENTFMEMENLKILIIPDVSYLPNLEELSFEGCESLIAVDDSVGFMSKLKILNAKGCSKLLSFPHLHLTSLERLELSLCSNLKNFPKISRKMGNIRKLSLNELRIEELPVSFQNLTGLEELCINCDFLRLSPIVLTPELFDINIYNCKEWQWVNSEEGFALLARVSILELWGSNVTFLPECIKEFHNLFSLNVSDCKRLKEIRGVPPNLKRFRAINCISLTSSGSSMLLNQVLC</sequence>
<name>A0AA86SCX0_9FABA</name>
<evidence type="ECO:0000256" key="1">
    <source>
        <dbReference type="ARBA" id="ARBA00022614"/>
    </source>
</evidence>
<dbReference type="PANTHER" id="PTHR11017">
    <property type="entry name" value="LEUCINE-RICH REPEAT-CONTAINING PROTEIN"/>
    <property type="match status" value="1"/>
</dbReference>
<evidence type="ECO:0000313" key="7">
    <source>
        <dbReference type="Proteomes" id="UP001189624"/>
    </source>
</evidence>
<evidence type="ECO:0000256" key="3">
    <source>
        <dbReference type="ARBA" id="ARBA00022821"/>
    </source>
</evidence>
<dbReference type="InterPro" id="IPR032675">
    <property type="entry name" value="LRR_dom_sf"/>
</dbReference>
<dbReference type="Gene3D" id="3.40.50.10140">
    <property type="entry name" value="Toll/interleukin-1 receptor homology (TIR) domain"/>
    <property type="match status" value="1"/>
</dbReference>
<dbReference type="Gene3D" id="3.40.50.300">
    <property type="entry name" value="P-loop containing nucleotide triphosphate hydrolases"/>
    <property type="match status" value="1"/>
</dbReference>
<dbReference type="PRINTS" id="PR00364">
    <property type="entry name" value="DISEASERSIST"/>
</dbReference>
<dbReference type="Gene3D" id="1.10.8.430">
    <property type="entry name" value="Helical domain of apoptotic protease-activating factors"/>
    <property type="match status" value="1"/>
</dbReference>
<dbReference type="GO" id="GO:0006952">
    <property type="term" value="P:defense response"/>
    <property type="evidence" value="ECO:0007669"/>
    <property type="project" value="UniProtKB-KW"/>
</dbReference>
<dbReference type="SUPFAM" id="SSF52540">
    <property type="entry name" value="P-loop containing nucleoside triphosphate hydrolases"/>
    <property type="match status" value="1"/>
</dbReference>
<organism evidence="6 7">
    <name type="scientific">Sphenostylis stenocarpa</name>
    <dbReference type="NCBI Taxonomy" id="92480"/>
    <lineage>
        <taxon>Eukaryota</taxon>
        <taxon>Viridiplantae</taxon>
        <taxon>Streptophyta</taxon>
        <taxon>Embryophyta</taxon>
        <taxon>Tracheophyta</taxon>
        <taxon>Spermatophyta</taxon>
        <taxon>Magnoliopsida</taxon>
        <taxon>eudicotyledons</taxon>
        <taxon>Gunneridae</taxon>
        <taxon>Pentapetalae</taxon>
        <taxon>rosids</taxon>
        <taxon>fabids</taxon>
        <taxon>Fabales</taxon>
        <taxon>Fabaceae</taxon>
        <taxon>Papilionoideae</taxon>
        <taxon>50 kb inversion clade</taxon>
        <taxon>NPAAA clade</taxon>
        <taxon>indigoferoid/millettioid clade</taxon>
        <taxon>Phaseoleae</taxon>
        <taxon>Sphenostylis</taxon>
    </lineage>
</organism>
<dbReference type="SMART" id="SM00255">
    <property type="entry name" value="TIR"/>
    <property type="match status" value="1"/>
</dbReference>
<dbReference type="FunFam" id="3.40.50.10140:FF:000007">
    <property type="entry name" value="Disease resistance protein (TIR-NBS-LRR class)"/>
    <property type="match status" value="1"/>
</dbReference>
<accession>A0AA86SCX0</accession>
<dbReference type="Proteomes" id="UP001189624">
    <property type="component" value="Chromosome 4"/>
</dbReference>
<reference evidence="6" key="1">
    <citation type="submission" date="2023-10" db="EMBL/GenBank/DDBJ databases">
        <authorList>
            <person name="Domelevo Entfellner J.-B."/>
        </authorList>
    </citation>
    <scope>NUCLEOTIDE SEQUENCE</scope>
</reference>
<dbReference type="SUPFAM" id="SSF52200">
    <property type="entry name" value="Toll/Interleukin receptor TIR domain"/>
    <property type="match status" value="1"/>
</dbReference>
<dbReference type="InterPro" id="IPR058192">
    <property type="entry name" value="WHD_ROQ1-like"/>
</dbReference>
<evidence type="ECO:0000313" key="6">
    <source>
        <dbReference type="EMBL" id="CAJ1952289.1"/>
    </source>
</evidence>
<dbReference type="GO" id="GO:0043531">
    <property type="term" value="F:ADP binding"/>
    <property type="evidence" value="ECO:0007669"/>
    <property type="project" value="InterPro"/>
</dbReference>
<keyword evidence="2" id="KW-0677">Repeat</keyword>
<dbReference type="Gene3D" id="3.80.10.10">
    <property type="entry name" value="Ribonuclease Inhibitor"/>
    <property type="match status" value="2"/>
</dbReference>
<dbReference type="Gramene" id="rna-AYBTSS11_LOCUS15220">
    <property type="protein sequence ID" value="CAJ1952289.1"/>
    <property type="gene ID" value="gene-AYBTSS11_LOCUS15220"/>
</dbReference>
<evidence type="ECO:0000259" key="5">
    <source>
        <dbReference type="PROSITE" id="PS50104"/>
    </source>
</evidence>
<dbReference type="SUPFAM" id="SSF46785">
    <property type="entry name" value="Winged helix' DNA-binding domain"/>
    <property type="match status" value="1"/>
</dbReference>
<dbReference type="PROSITE" id="PS50104">
    <property type="entry name" value="TIR"/>
    <property type="match status" value="1"/>
</dbReference>
<gene>
    <name evidence="6" type="ORF">AYBTSS11_LOCUS15220</name>
</gene>
<keyword evidence="7" id="KW-1185">Reference proteome</keyword>
<evidence type="ECO:0000256" key="2">
    <source>
        <dbReference type="ARBA" id="ARBA00022737"/>
    </source>
</evidence>
<dbReference type="InterPro" id="IPR000157">
    <property type="entry name" value="TIR_dom"/>
</dbReference>
<dbReference type="SUPFAM" id="SSF52058">
    <property type="entry name" value="L domain-like"/>
    <property type="match status" value="1"/>
</dbReference>
<dbReference type="GO" id="GO:0007165">
    <property type="term" value="P:signal transduction"/>
    <property type="evidence" value="ECO:0007669"/>
    <property type="project" value="InterPro"/>
</dbReference>
<dbReference type="InterPro" id="IPR036390">
    <property type="entry name" value="WH_DNA-bd_sf"/>
</dbReference>
<dbReference type="InterPro" id="IPR044974">
    <property type="entry name" value="Disease_R_plants"/>
</dbReference>
<dbReference type="Pfam" id="PF00931">
    <property type="entry name" value="NB-ARC"/>
    <property type="match status" value="1"/>
</dbReference>
<dbReference type="Pfam" id="PF23282">
    <property type="entry name" value="WHD_ROQ1"/>
    <property type="match status" value="1"/>
</dbReference>
<feature type="domain" description="TIR" evidence="5">
    <location>
        <begin position="9"/>
        <end position="176"/>
    </location>
</feature>
<keyword evidence="4" id="KW-0520">NAD</keyword>
<dbReference type="PANTHER" id="PTHR11017:SF431">
    <property type="entry name" value="ADP-RIBOSYL CYCLASE_CYCLIC ADP-RIBOSE HYDROLASE"/>
    <property type="match status" value="1"/>
</dbReference>
<proteinExistence type="predicted"/>
<dbReference type="Pfam" id="PF01582">
    <property type="entry name" value="TIR"/>
    <property type="match status" value="1"/>
</dbReference>
<keyword evidence="1" id="KW-0433">Leucine-rich repeat</keyword>
<evidence type="ECO:0000256" key="4">
    <source>
        <dbReference type="ARBA" id="ARBA00023027"/>
    </source>
</evidence>
<protein>
    <recommendedName>
        <fullName evidence="5">TIR domain-containing protein</fullName>
    </recommendedName>
</protein>